<evidence type="ECO:0000256" key="1">
    <source>
        <dbReference type="ARBA" id="ARBA00000491"/>
    </source>
</evidence>
<dbReference type="PROSITE" id="PS00450">
    <property type="entry name" value="ACONITASE_1"/>
    <property type="match status" value="1"/>
</dbReference>
<dbReference type="GO" id="GO:0003861">
    <property type="term" value="F:3-isopropylmalate dehydratase activity"/>
    <property type="evidence" value="ECO:0007669"/>
    <property type="project" value="UniProtKB-UniRule"/>
</dbReference>
<keyword evidence="8 13" id="KW-0479">Metal-binding</keyword>
<dbReference type="SUPFAM" id="SSF53732">
    <property type="entry name" value="Aconitase iron-sulfur domain"/>
    <property type="match status" value="1"/>
</dbReference>
<keyword evidence="16" id="KW-1185">Reference proteome</keyword>
<dbReference type="AlphaFoldDB" id="A0A1E3GQU7"/>
<keyword evidence="12 13" id="KW-0100">Branched-chain amino acid biosynthesis</keyword>
<dbReference type="EC" id="4.2.1.33" evidence="13"/>
<dbReference type="FunFam" id="3.30.499.10:FF:000007">
    <property type="entry name" value="3-isopropylmalate dehydratase large subunit"/>
    <property type="match status" value="1"/>
</dbReference>
<evidence type="ECO:0000313" key="16">
    <source>
        <dbReference type="Proteomes" id="UP000094379"/>
    </source>
</evidence>
<comment type="catalytic activity">
    <reaction evidence="1 13">
        <text>(2R,3S)-3-isopropylmalate = (2S)-2-isopropylmalate</text>
        <dbReference type="Rhea" id="RHEA:32287"/>
        <dbReference type="ChEBI" id="CHEBI:1178"/>
        <dbReference type="ChEBI" id="CHEBI:35121"/>
        <dbReference type="EC" id="4.2.1.33"/>
    </reaction>
</comment>
<organism evidence="15 16">
    <name type="scientific">Methylophaga muralis</name>
    <dbReference type="NCBI Taxonomy" id="291169"/>
    <lineage>
        <taxon>Bacteria</taxon>
        <taxon>Pseudomonadati</taxon>
        <taxon>Pseudomonadota</taxon>
        <taxon>Gammaproteobacteria</taxon>
        <taxon>Thiotrichales</taxon>
        <taxon>Piscirickettsiaceae</taxon>
        <taxon>Methylophaga</taxon>
    </lineage>
</organism>
<dbReference type="Proteomes" id="UP000094379">
    <property type="component" value="Unassembled WGS sequence"/>
</dbReference>
<keyword evidence="9 13" id="KW-0408">Iron</keyword>
<comment type="cofactor">
    <cofactor evidence="13">
        <name>[4Fe-4S] cluster</name>
        <dbReference type="ChEBI" id="CHEBI:49883"/>
    </cofactor>
    <text evidence="13">Binds 1 [4Fe-4S] cluster per subunit.</text>
</comment>
<comment type="similarity">
    <text evidence="13">Belongs to the aconitase/IPM isomerase family. LeuC type 1 subfamily.</text>
</comment>
<dbReference type="HAMAP" id="MF_01026">
    <property type="entry name" value="LeuC_type1"/>
    <property type="match status" value="1"/>
</dbReference>
<evidence type="ECO:0000256" key="5">
    <source>
        <dbReference type="ARBA" id="ARBA00022430"/>
    </source>
</evidence>
<feature type="binding site" evidence="13">
    <location>
        <position position="412"/>
    </location>
    <ligand>
        <name>[4Fe-4S] cluster</name>
        <dbReference type="ChEBI" id="CHEBI:49883"/>
    </ligand>
</feature>
<dbReference type="Pfam" id="PF00330">
    <property type="entry name" value="Aconitase"/>
    <property type="match status" value="1"/>
</dbReference>
<evidence type="ECO:0000256" key="8">
    <source>
        <dbReference type="ARBA" id="ARBA00022723"/>
    </source>
</evidence>
<evidence type="ECO:0000256" key="2">
    <source>
        <dbReference type="ARBA" id="ARBA00002695"/>
    </source>
</evidence>
<dbReference type="RefSeq" id="WP_069296300.1">
    <property type="nucleotide sequence ID" value="NZ_MCRI01000020.1"/>
</dbReference>
<evidence type="ECO:0000256" key="13">
    <source>
        <dbReference type="HAMAP-Rule" id="MF_01026"/>
    </source>
</evidence>
<keyword evidence="7 13" id="KW-0028">Amino-acid biosynthesis</keyword>
<evidence type="ECO:0000256" key="7">
    <source>
        <dbReference type="ARBA" id="ARBA00022605"/>
    </source>
</evidence>
<dbReference type="NCBIfam" id="NF004016">
    <property type="entry name" value="PRK05478.1"/>
    <property type="match status" value="1"/>
</dbReference>
<evidence type="ECO:0000256" key="3">
    <source>
        <dbReference type="ARBA" id="ARBA00004729"/>
    </source>
</evidence>
<dbReference type="GO" id="GO:0009098">
    <property type="term" value="P:L-leucine biosynthetic process"/>
    <property type="evidence" value="ECO:0007669"/>
    <property type="project" value="UniProtKB-UniRule"/>
</dbReference>
<dbReference type="NCBIfam" id="NF009116">
    <property type="entry name" value="PRK12466.1"/>
    <property type="match status" value="1"/>
</dbReference>
<dbReference type="STRING" id="291169.A9E74_01870"/>
<dbReference type="InterPro" id="IPR036008">
    <property type="entry name" value="Aconitase_4Fe-4S_dom"/>
</dbReference>
<comment type="subunit">
    <text evidence="4 13">Heterodimer of LeuC and LeuD.</text>
</comment>
<dbReference type="PRINTS" id="PR00415">
    <property type="entry name" value="ACONITASE"/>
</dbReference>
<keyword evidence="11 13" id="KW-0456">Lyase</keyword>
<reference evidence="15 16" key="1">
    <citation type="submission" date="2016-07" db="EMBL/GenBank/DDBJ databases">
        <title>Draft Genome Sequence of Methylophaga muralis Bur 1.</title>
        <authorList>
            <person name="Vasilenko O.V."/>
            <person name="Doronina N.V."/>
            <person name="Shmareva M.N."/>
            <person name="Tarlachkov S.V."/>
            <person name="Mustakhimov I."/>
            <person name="Trotsenko Y.A."/>
        </authorList>
    </citation>
    <scope>NUCLEOTIDE SEQUENCE [LARGE SCALE GENOMIC DNA]</scope>
    <source>
        <strain evidence="15 16">Bur 1</strain>
    </source>
</reference>
<comment type="pathway">
    <text evidence="3 13">Amino-acid biosynthesis; L-leucine biosynthesis; L-leucine from 3-methyl-2-oxobutanoate: step 2/4.</text>
</comment>
<keyword evidence="10 13" id="KW-0411">Iron-sulfur</keyword>
<dbReference type="PANTHER" id="PTHR43822:SF9">
    <property type="entry name" value="3-ISOPROPYLMALATE DEHYDRATASE"/>
    <property type="match status" value="1"/>
</dbReference>
<dbReference type="EMBL" id="MCRI01000020">
    <property type="protein sequence ID" value="ODN66397.1"/>
    <property type="molecule type" value="Genomic_DNA"/>
</dbReference>
<dbReference type="PROSITE" id="PS01244">
    <property type="entry name" value="ACONITASE_2"/>
    <property type="match status" value="1"/>
</dbReference>
<proteinExistence type="inferred from homology"/>
<evidence type="ECO:0000256" key="10">
    <source>
        <dbReference type="ARBA" id="ARBA00023014"/>
    </source>
</evidence>
<feature type="domain" description="Aconitase/3-isopropylmalate dehydratase large subunit alpha/beta/alpha" evidence="14">
    <location>
        <begin position="8"/>
        <end position="459"/>
    </location>
</feature>
<dbReference type="InterPro" id="IPR001030">
    <property type="entry name" value="Acoase/IPM_deHydtase_lsu_aba"/>
</dbReference>
<dbReference type="Gene3D" id="3.30.499.10">
    <property type="entry name" value="Aconitase, domain 3"/>
    <property type="match status" value="2"/>
</dbReference>
<dbReference type="GO" id="GO:0051539">
    <property type="term" value="F:4 iron, 4 sulfur cluster binding"/>
    <property type="evidence" value="ECO:0007669"/>
    <property type="project" value="UniProtKB-KW"/>
</dbReference>
<accession>A0A1E3GQU7</accession>
<gene>
    <name evidence="13 15" type="primary">leuC</name>
    <name evidence="15" type="ORF">A9E74_01870</name>
</gene>
<keyword evidence="6 13" id="KW-0004">4Fe-4S</keyword>
<sequence>MSAKTLYDKLWDQHVVRSEQDGTALIYIDRHLVHEVTSPQAFEGLRLAGRIPYRLNSILATPDHNVPTSHREQGIADPISRLQVETLDQNCAQFGITEFGLNDLRQGIVHVVGPEQGATLPGMTVVCGDSHTSTHGAFGALAFGIGTSEVEHVMATQCLIQRKSKNMLVKVEGHVNPGITAKDIVLAIIGKIGTAGGTGYAIEFAGEAIQALSMEGRMTVCNMTIEAGARAGMIAVDDTTINYLKGRPFAPKGENWDKAVELWRELHSDVDAHFDNVVTLDASQIKPQVTWGTSPEMVVSVDSNIPDPDAENDAVKRNGMLKALKYMGLNANQPVQDIRLDRVFIGSCTNSRIEDLREAAAAIKGGKVAATVKQAMVVPGSGLVKQQAEQEGLDKIFVEAGFEWRDPGCSMCLAMNADRLEAGEHCASTSNRNFEGRQGQGGRTHLVSPAMAAAAAIAGHFVDITAH</sequence>
<evidence type="ECO:0000256" key="6">
    <source>
        <dbReference type="ARBA" id="ARBA00022485"/>
    </source>
</evidence>
<protein>
    <recommendedName>
        <fullName evidence="13">3-isopropylmalate dehydratase large subunit</fullName>
        <ecNumber evidence="13">4.2.1.33</ecNumber>
    </recommendedName>
    <alternativeName>
        <fullName evidence="13">Alpha-IPM isomerase</fullName>
        <shortName evidence="13">IPMI</shortName>
    </alternativeName>
    <alternativeName>
        <fullName evidence="13">Isopropylmalate isomerase</fullName>
    </alternativeName>
</protein>
<dbReference type="InterPro" id="IPR004430">
    <property type="entry name" value="3-IsopropMal_deHydase_lsu"/>
</dbReference>
<comment type="function">
    <text evidence="2 13">Catalyzes the isomerization between 2-isopropylmalate and 3-isopropylmalate, via the formation of 2-isopropylmaleate.</text>
</comment>
<dbReference type="InterPro" id="IPR018136">
    <property type="entry name" value="Aconitase_4Fe-4S_BS"/>
</dbReference>
<keyword evidence="5 13" id="KW-0432">Leucine biosynthesis</keyword>
<evidence type="ECO:0000256" key="9">
    <source>
        <dbReference type="ARBA" id="ARBA00023004"/>
    </source>
</evidence>
<dbReference type="InterPro" id="IPR050067">
    <property type="entry name" value="IPM_dehydratase_rel_enz"/>
</dbReference>
<evidence type="ECO:0000313" key="15">
    <source>
        <dbReference type="EMBL" id="ODN66397.1"/>
    </source>
</evidence>
<feature type="binding site" evidence="13">
    <location>
        <position position="409"/>
    </location>
    <ligand>
        <name>[4Fe-4S] cluster</name>
        <dbReference type="ChEBI" id="CHEBI:49883"/>
    </ligand>
</feature>
<comment type="caution">
    <text evidence="15">The sequence shown here is derived from an EMBL/GenBank/DDBJ whole genome shotgun (WGS) entry which is preliminary data.</text>
</comment>
<evidence type="ECO:0000259" key="14">
    <source>
        <dbReference type="Pfam" id="PF00330"/>
    </source>
</evidence>
<dbReference type="InterPro" id="IPR015931">
    <property type="entry name" value="Acnase/IPM_dHydase_lsu_aba_1/3"/>
</dbReference>
<evidence type="ECO:0000256" key="11">
    <source>
        <dbReference type="ARBA" id="ARBA00023239"/>
    </source>
</evidence>
<dbReference type="PATRIC" id="fig|291169.3.peg.1880"/>
<evidence type="ECO:0000256" key="4">
    <source>
        <dbReference type="ARBA" id="ARBA00011271"/>
    </source>
</evidence>
<feature type="binding site" evidence="13">
    <location>
        <position position="348"/>
    </location>
    <ligand>
        <name>[4Fe-4S] cluster</name>
        <dbReference type="ChEBI" id="CHEBI:49883"/>
    </ligand>
</feature>
<evidence type="ECO:0000256" key="12">
    <source>
        <dbReference type="ARBA" id="ARBA00023304"/>
    </source>
</evidence>
<dbReference type="CDD" id="cd01583">
    <property type="entry name" value="IPMI"/>
    <property type="match status" value="1"/>
</dbReference>
<dbReference type="InterPro" id="IPR033941">
    <property type="entry name" value="IPMI_cat"/>
</dbReference>
<dbReference type="PANTHER" id="PTHR43822">
    <property type="entry name" value="HOMOACONITASE, MITOCHONDRIAL-RELATED"/>
    <property type="match status" value="1"/>
</dbReference>
<dbReference type="UniPathway" id="UPA00048">
    <property type="reaction ID" value="UER00071"/>
</dbReference>
<name>A0A1E3GQU7_9GAMM</name>
<dbReference type="NCBIfam" id="TIGR00170">
    <property type="entry name" value="leuC"/>
    <property type="match status" value="1"/>
</dbReference>
<dbReference type="GO" id="GO:0046872">
    <property type="term" value="F:metal ion binding"/>
    <property type="evidence" value="ECO:0007669"/>
    <property type="project" value="UniProtKB-KW"/>
</dbReference>